<dbReference type="EMBL" id="BGZK01000430">
    <property type="protein sequence ID" value="GBP43127.1"/>
    <property type="molecule type" value="Genomic_DNA"/>
</dbReference>
<name>A0A4C1VZ62_EUMVA</name>
<sequence>MREEDIKGMQTFLDVLRIRPLSPALCKIERRLIIEHTQNEHGGASLKAGAVQEEDPSWQTSRICRQGRSAIDPDVELVKKNLEVGEDSQNTLGVFCDLSNAFNCENHETLIRKLPHSEVTGRALDVLISYLTNRIQRVHEIVWIRCPDGGATGIDPRCRNGASAKATSRIVKFTYSSVFSQVTDIESVITQHRGHLFANTSVHRIRQPCTEFA</sequence>
<reference evidence="1 2" key="1">
    <citation type="journal article" date="2019" name="Commun. Biol.">
        <title>The bagworm genome reveals a unique fibroin gene that provides high tensile strength.</title>
        <authorList>
            <person name="Kono N."/>
            <person name="Nakamura H."/>
            <person name="Ohtoshi R."/>
            <person name="Tomita M."/>
            <person name="Numata K."/>
            <person name="Arakawa K."/>
        </authorList>
    </citation>
    <scope>NUCLEOTIDE SEQUENCE [LARGE SCALE GENOMIC DNA]</scope>
</reference>
<accession>A0A4C1VZ62</accession>
<dbReference type="Proteomes" id="UP000299102">
    <property type="component" value="Unassembled WGS sequence"/>
</dbReference>
<organism evidence="1 2">
    <name type="scientific">Eumeta variegata</name>
    <name type="common">Bagworm moth</name>
    <name type="synonym">Eumeta japonica</name>
    <dbReference type="NCBI Taxonomy" id="151549"/>
    <lineage>
        <taxon>Eukaryota</taxon>
        <taxon>Metazoa</taxon>
        <taxon>Ecdysozoa</taxon>
        <taxon>Arthropoda</taxon>
        <taxon>Hexapoda</taxon>
        <taxon>Insecta</taxon>
        <taxon>Pterygota</taxon>
        <taxon>Neoptera</taxon>
        <taxon>Endopterygota</taxon>
        <taxon>Lepidoptera</taxon>
        <taxon>Glossata</taxon>
        <taxon>Ditrysia</taxon>
        <taxon>Tineoidea</taxon>
        <taxon>Psychidae</taxon>
        <taxon>Oiketicinae</taxon>
        <taxon>Eumeta</taxon>
    </lineage>
</organism>
<evidence type="ECO:0000313" key="2">
    <source>
        <dbReference type="Proteomes" id="UP000299102"/>
    </source>
</evidence>
<dbReference type="AlphaFoldDB" id="A0A4C1VZ62"/>
<proteinExistence type="predicted"/>
<evidence type="ECO:0000313" key="1">
    <source>
        <dbReference type="EMBL" id="GBP43127.1"/>
    </source>
</evidence>
<gene>
    <name evidence="1" type="ORF">EVAR_40567_1</name>
</gene>
<keyword evidence="2" id="KW-1185">Reference proteome</keyword>
<comment type="caution">
    <text evidence="1">The sequence shown here is derived from an EMBL/GenBank/DDBJ whole genome shotgun (WGS) entry which is preliminary data.</text>
</comment>
<protein>
    <recommendedName>
        <fullName evidence="3">Reverse transcriptase domain-containing protein</fullName>
    </recommendedName>
</protein>
<dbReference type="OrthoDB" id="414730at2759"/>
<evidence type="ECO:0008006" key="3">
    <source>
        <dbReference type="Google" id="ProtNLM"/>
    </source>
</evidence>